<feature type="signal peptide" evidence="2">
    <location>
        <begin position="1"/>
        <end position="23"/>
    </location>
</feature>
<keyword evidence="1" id="KW-1133">Transmembrane helix</keyword>
<sequence>MLQLAASSALANFALMLLKHTESEGIDELGPRENMVMLAIKTLKNAENFNQYSEATHMRMLQTLVTLIWGDVTLIKVCVLFTAFFSY</sequence>
<name>A0A914RSJ0_PAREQ</name>
<evidence type="ECO:0000313" key="4">
    <source>
        <dbReference type="WBParaSite" id="PEQ_0000926701-mRNA-1"/>
    </source>
</evidence>
<keyword evidence="3" id="KW-1185">Reference proteome</keyword>
<feature type="chain" id="PRO_5037320210" evidence="2">
    <location>
        <begin position="24"/>
        <end position="87"/>
    </location>
</feature>
<keyword evidence="1" id="KW-0812">Transmembrane</keyword>
<reference evidence="4" key="1">
    <citation type="submission" date="2022-11" db="UniProtKB">
        <authorList>
            <consortium name="WormBaseParasite"/>
        </authorList>
    </citation>
    <scope>IDENTIFICATION</scope>
</reference>
<keyword evidence="1" id="KW-0472">Membrane</keyword>
<organism evidence="3 4">
    <name type="scientific">Parascaris equorum</name>
    <name type="common">Equine roundworm</name>
    <dbReference type="NCBI Taxonomy" id="6256"/>
    <lineage>
        <taxon>Eukaryota</taxon>
        <taxon>Metazoa</taxon>
        <taxon>Ecdysozoa</taxon>
        <taxon>Nematoda</taxon>
        <taxon>Chromadorea</taxon>
        <taxon>Rhabditida</taxon>
        <taxon>Spirurina</taxon>
        <taxon>Ascaridomorpha</taxon>
        <taxon>Ascaridoidea</taxon>
        <taxon>Ascarididae</taxon>
        <taxon>Parascaris</taxon>
    </lineage>
</organism>
<evidence type="ECO:0000256" key="2">
    <source>
        <dbReference type="SAM" id="SignalP"/>
    </source>
</evidence>
<evidence type="ECO:0000313" key="3">
    <source>
        <dbReference type="Proteomes" id="UP000887564"/>
    </source>
</evidence>
<feature type="transmembrane region" description="Helical" evidence="1">
    <location>
        <begin position="67"/>
        <end position="85"/>
    </location>
</feature>
<evidence type="ECO:0000256" key="1">
    <source>
        <dbReference type="SAM" id="Phobius"/>
    </source>
</evidence>
<dbReference type="Proteomes" id="UP000887564">
    <property type="component" value="Unplaced"/>
</dbReference>
<dbReference type="AlphaFoldDB" id="A0A914RSJ0"/>
<dbReference type="Gene3D" id="1.25.10.10">
    <property type="entry name" value="Leucine-rich Repeat Variant"/>
    <property type="match status" value="1"/>
</dbReference>
<dbReference type="WBParaSite" id="PEQ_0000926701-mRNA-1">
    <property type="protein sequence ID" value="PEQ_0000926701-mRNA-1"/>
    <property type="gene ID" value="PEQ_0000926701"/>
</dbReference>
<accession>A0A914RSJ0</accession>
<keyword evidence="2" id="KW-0732">Signal</keyword>
<protein>
    <submittedName>
        <fullName evidence="4">PUL domain-containing protein</fullName>
    </submittedName>
</protein>
<dbReference type="InterPro" id="IPR011989">
    <property type="entry name" value="ARM-like"/>
</dbReference>
<proteinExistence type="predicted"/>